<reference evidence="2" key="1">
    <citation type="submission" date="2020-05" db="EMBL/GenBank/DDBJ databases">
        <authorList>
            <person name="Chiriac C."/>
            <person name="Salcher M."/>
            <person name="Ghai R."/>
            <person name="Kavagutti S V."/>
        </authorList>
    </citation>
    <scope>NUCLEOTIDE SEQUENCE</scope>
</reference>
<gene>
    <name evidence="2" type="ORF">UFOVP391_29</name>
</gene>
<name>A0A6J7X4Y7_9CAUD</name>
<dbReference type="EMBL" id="LR798325">
    <property type="protein sequence ID" value="CAB5224122.1"/>
    <property type="molecule type" value="Genomic_DNA"/>
</dbReference>
<keyword evidence="1" id="KW-0175">Coiled coil</keyword>
<proteinExistence type="predicted"/>
<feature type="coiled-coil region" evidence="1">
    <location>
        <begin position="277"/>
        <end position="308"/>
    </location>
</feature>
<sequence>MTKDLPIYKITIDDEYSDGETLGIEMIAFTNLPAIKVKGMSFGSEKRLMFSDGLKHRITAPAMIPMDIYRKNDGDGEYYVQFTEEVIEQIHTKFMADLRNRDIFNLEHDTEKKVPAYILETWIVDNPKQDKAYSTFGIEVPKGTLMVTAQVTDADYYAELVANDQVGFSIEGFLGLKLSEQIKLNKMMLPDGEHRIEDKIYVVKDGEVVEIKEVEKEPTEEVVEEEMSTEEVAMEETTVEDEVTTEATTTEEEMAIDPATDAEAIAAIVLPILEEREKALIAMIADLRNQIEEMYAEKEEEVVETQMAQLSMSEKFAKFKQFVNQ</sequence>
<protein>
    <submittedName>
        <fullName evidence="2">Phage-like element PBSX protein, XkdF</fullName>
    </submittedName>
</protein>
<evidence type="ECO:0000313" key="2">
    <source>
        <dbReference type="EMBL" id="CAB5224122.1"/>
    </source>
</evidence>
<evidence type="ECO:0000256" key="1">
    <source>
        <dbReference type="SAM" id="Coils"/>
    </source>
</evidence>
<accession>A0A6J7X4Y7</accession>
<organism evidence="2">
    <name type="scientific">uncultured Caudovirales phage</name>
    <dbReference type="NCBI Taxonomy" id="2100421"/>
    <lineage>
        <taxon>Viruses</taxon>
        <taxon>Duplodnaviria</taxon>
        <taxon>Heunggongvirae</taxon>
        <taxon>Uroviricota</taxon>
        <taxon>Caudoviricetes</taxon>
        <taxon>Peduoviridae</taxon>
        <taxon>Maltschvirus</taxon>
        <taxon>Maltschvirus maltsch</taxon>
    </lineage>
</organism>